<evidence type="ECO:0000313" key="1">
    <source>
        <dbReference type="EMBL" id="MQY23839.1"/>
    </source>
</evidence>
<comment type="caution">
    <text evidence="1">The sequence shown here is derived from an EMBL/GenBank/DDBJ whole genome shotgun (WGS) entry which is preliminary data.</text>
</comment>
<dbReference type="AlphaFoldDB" id="A0A7K0DDY8"/>
<name>A0A7K0DDY8_9NOCA</name>
<evidence type="ECO:0000313" key="2">
    <source>
        <dbReference type="Proteomes" id="UP000438448"/>
    </source>
</evidence>
<sequence length="127" mass="14407">MWEEIGVVPAALTTSIAGRPDVSGFKRCGGIDRWRTYAINVWSQSRTVDDFRRKERRIEFYPTSIAERTAYRYQPGSDHSGDRCCLLFPTSQGSCTIDVLRISPESLVSPTDRAIRVSRVLVRVLPE</sequence>
<accession>A0A7K0DDY8</accession>
<dbReference type="EMBL" id="WEGK01000023">
    <property type="protein sequence ID" value="MQY23839.1"/>
    <property type="molecule type" value="Genomic_DNA"/>
</dbReference>
<protein>
    <submittedName>
        <fullName evidence="1">Uncharacterized protein</fullName>
    </submittedName>
</protein>
<keyword evidence="2" id="KW-1185">Reference proteome</keyword>
<organism evidence="1 2">
    <name type="scientific">Nocardia macrotermitis</name>
    <dbReference type="NCBI Taxonomy" id="2585198"/>
    <lineage>
        <taxon>Bacteria</taxon>
        <taxon>Bacillati</taxon>
        <taxon>Actinomycetota</taxon>
        <taxon>Actinomycetes</taxon>
        <taxon>Mycobacteriales</taxon>
        <taxon>Nocardiaceae</taxon>
        <taxon>Nocardia</taxon>
    </lineage>
</organism>
<gene>
    <name evidence="1" type="ORF">NRB20_69720</name>
</gene>
<reference evidence="1 2" key="1">
    <citation type="submission" date="2019-10" db="EMBL/GenBank/DDBJ databases">
        <title>Nocardia macrotermitis sp. nov. and Nocardia aurantia sp. nov., isolated from the gut of fungus growing-termite Macrotermes natalensis.</title>
        <authorList>
            <person name="Benndorf R."/>
            <person name="Schwitalla J."/>
            <person name="Martin K."/>
            <person name="De Beer W."/>
            <person name="Kaster A.-K."/>
            <person name="Vollmers J."/>
            <person name="Poulsen M."/>
            <person name="Beemelmanns C."/>
        </authorList>
    </citation>
    <scope>NUCLEOTIDE SEQUENCE [LARGE SCALE GENOMIC DNA]</scope>
    <source>
        <strain evidence="1 2">RB20</strain>
    </source>
</reference>
<dbReference type="Proteomes" id="UP000438448">
    <property type="component" value="Unassembled WGS sequence"/>
</dbReference>
<proteinExistence type="predicted"/>